<dbReference type="InterPro" id="IPR055348">
    <property type="entry name" value="DctQ"/>
</dbReference>
<keyword evidence="7 9" id="KW-0472">Membrane</keyword>
<dbReference type="GO" id="GO:0005886">
    <property type="term" value="C:plasma membrane"/>
    <property type="evidence" value="ECO:0007669"/>
    <property type="project" value="UniProtKB-SubCell"/>
</dbReference>
<dbReference type="KEGG" id="bsd:BLASA_4344"/>
<dbReference type="STRING" id="1146883.BLASA_4344"/>
<keyword evidence="3" id="KW-1003">Cell membrane</keyword>
<dbReference type="PANTHER" id="PTHR35011">
    <property type="entry name" value="2,3-DIKETO-L-GULONATE TRAP TRANSPORTER SMALL PERMEASE PROTEIN YIAM"/>
    <property type="match status" value="1"/>
</dbReference>
<feature type="domain" description="Tripartite ATP-independent periplasmic transporters DctQ component" evidence="10">
    <location>
        <begin position="22"/>
        <end position="150"/>
    </location>
</feature>
<evidence type="ECO:0000256" key="7">
    <source>
        <dbReference type="ARBA" id="ARBA00023136"/>
    </source>
</evidence>
<comment type="subcellular location">
    <subcellularLocation>
        <location evidence="1">Cell inner membrane</location>
        <topology evidence="1">Multi-pass membrane protein</topology>
    </subcellularLocation>
</comment>
<dbReference type="eggNOG" id="COG3090">
    <property type="taxonomic scope" value="Bacteria"/>
</dbReference>
<evidence type="ECO:0000313" key="12">
    <source>
        <dbReference type="Proteomes" id="UP000007517"/>
    </source>
</evidence>
<organism evidence="11 12">
    <name type="scientific">Blastococcus saxobsidens (strain DD2)</name>
    <dbReference type="NCBI Taxonomy" id="1146883"/>
    <lineage>
        <taxon>Bacteria</taxon>
        <taxon>Bacillati</taxon>
        <taxon>Actinomycetota</taxon>
        <taxon>Actinomycetes</taxon>
        <taxon>Geodermatophilales</taxon>
        <taxon>Geodermatophilaceae</taxon>
        <taxon>Blastococcus</taxon>
    </lineage>
</organism>
<evidence type="ECO:0000256" key="4">
    <source>
        <dbReference type="ARBA" id="ARBA00022519"/>
    </source>
</evidence>
<dbReference type="InterPro" id="IPR007387">
    <property type="entry name" value="TRAP_DctQ"/>
</dbReference>
<proteinExistence type="inferred from homology"/>
<evidence type="ECO:0000256" key="3">
    <source>
        <dbReference type="ARBA" id="ARBA00022475"/>
    </source>
</evidence>
<evidence type="ECO:0000256" key="9">
    <source>
        <dbReference type="SAM" id="Phobius"/>
    </source>
</evidence>
<evidence type="ECO:0000256" key="6">
    <source>
        <dbReference type="ARBA" id="ARBA00022989"/>
    </source>
</evidence>
<evidence type="ECO:0000256" key="8">
    <source>
        <dbReference type="ARBA" id="ARBA00038436"/>
    </source>
</evidence>
<reference evidence="12" key="2">
    <citation type="submission" date="2012-02" db="EMBL/GenBank/DDBJ databases">
        <title>Complete genome sequence of Blastococcus saxobsidens strain DD2.</title>
        <authorList>
            <person name="Genoscope."/>
        </authorList>
    </citation>
    <scope>NUCLEOTIDE SEQUENCE [LARGE SCALE GENOMIC DNA]</scope>
    <source>
        <strain evidence="12">DD2</strain>
    </source>
</reference>
<protein>
    <submittedName>
        <fullName evidence="11">TRAP-type C4-dicarboxylate transport system, small permease component Up/Down</fullName>
    </submittedName>
</protein>
<evidence type="ECO:0000259" key="10">
    <source>
        <dbReference type="Pfam" id="PF04290"/>
    </source>
</evidence>
<evidence type="ECO:0000256" key="1">
    <source>
        <dbReference type="ARBA" id="ARBA00004429"/>
    </source>
</evidence>
<evidence type="ECO:0000313" key="11">
    <source>
        <dbReference type="EMBL" id="CCG05164.1"/>
    </source>
</evidence>
<sequence length="158" mass="16697">MVVDGLATALKWVAVAVLIVVAIVTVIDIVARRAAGQPLPGVLEFTEVVGMVVIVYGGLATANHITVEELVAKLGRRSQAIVRALTSLVVVGTFAIAAWVSFGAFERSYTREEYATGLVSIPLYPSRLIVALGFAVAAARVLVTALERIRFSTGAEQC</sequence>
<dbReference type="GO" id="GO:0022857">
    <property type="term" value="F:transmembrane transporter activity"/>
    <property type="evidence" value="ECO:0007669"/>
    <property type="project" value="TreeGrafter"/>
</dbReference>
<dbReference type="Pfam" id="PF04290">
    <property type="entry name" value="DctQ"/>
    <property type="match status" value="1"/>
</dbReference>
<gene>
    <name evidence="11" type="ordered locus">BLASA_4344</name>
</gene>
<feature type="transmembrane region" description="Helical" evidence="9">
    <location>
        <begin position="80"/>
        <end position="104"/>
    </location>
</feature>
<accession>H6RNL6</accession>
<dbReference type="HOGENOM" id="CLU_1666029_0_0_11"/>
<keyword evidence="5 9" id="KW-0812">Transmembrane</keyword>
<dbReference type="EMBL" id="FO117623">
    <property type="protein sequence ID" value="CCG05164.1"/>
    <property type="molecule type" value="Genomic_DNA"/>
</dbReference>
<feature type="transmembrane region" description="Helical" evidence="9">
    <location>
        <begin position="12"/>
        <end position="31"/>
    </location>
</feature>
<dbReference type="Proteomes" id="UP000007517">
    <property type="component" value="Chromosome"/>
</dbReference>
<dbReference type="GO" id="GO:0015740">
    <property type="term" value="P:C4-dicarboxylate transport"/>
    <property type="evidence" value="ECO:0007669"/>
    <property type="project" value="TreeGrafter"/>
</dbReference>
<evidence type="ECO:0000256" key="5">
    <source>
        <dbReference type="ARBA" id="ARBA00022692"/>
    </source>
</evidence>
<dbReference type="AlphaFoldDB" id="H6RNL6"/>
<evidence type="ECO:0000256" key="2">
    <source>
        <dbReference type="ARBA" id="ARBA00022448"/>
    </source>
</evidence>
<keyword evidence="6 9" id="KW-1133">Transmembrane helix</keyword>
<keyword evidence="12" id="KW-1185">Reference proteome</keyword>
<feature type="transmembrane region" description="Helical" evidence="9">
    <location>
        <begin position="124"/>
        <end position="143"/>
    </location>
</feature>
<keyword evidence="2" id="KW-0813">Transport</keyword>
<comment type="similarity">
    <text evidence="8">Belongs to the TRAP transporter small permease family.</text>
</comment>
<name>H6RNL6_BLASD</name>
<dbReference type="OrthoDB" id="4544352at2"/>
<dbReference type="PANTHER" id="PTHR35011:SF10">
    <property type="entry name" value="TRAP TRANSPORTER SMALL PERMEASE PROTEIN"/>
    <property type="match status" value="1"/>
</dbReference>
<reference evidence="11 12" key="1">
    <citation type="journal article" date="2012" name="J. Bacteriol.">
        <title>Genome Sequence of Blastococcus saxobsidens DD2, a Stone-Inhabiting Bacterium.</title>
        <authorList>
            <person name="Chouaia B."/>
            <person name="Crotti E."/>
            <person name="Brusetti L."/>
            <person name="Daffonchio D."/>
            <person name="Essoussi I."/>
            <person name="Nouioui I."/>
            <person name="Sbissi I."/>
            <person name="Ghodhbane-Gtari F."/>
            <person name="Gtari M."/>
            <person name="Vacherie B."/>
            <person name="Barbe V."/>
            <person name="Medigue C."/>
            <person name="Gury J."/>
            <person name="Pujic P."/>
            <person name="Normand P."/>
        </authorList>
    </citation>
    <scope>NUCLEOTIDE SEQUENCE [LARGE SCALE GENOMIC DNA]</scope>
    <source>
        <strain evidence="11 12">DD2</strain>
    </source>
</reference>
<keyword evidence="4" id="KW-0997">Cell inner membrane</keyword>